<dbReference type="PANTHER" id="PTHR30399">
    <property type="entry name" value="UNCHARACTERIZED PROTEIN YGJP"/>
    <property type="match status" value="1"/>
</dbReference>
<protein>
    <submittedName>
        <fullName evidence="2">M48 family metallopeptidase</fullName>
    </submittedName>
</protein>
<organism evidence="2 3">
    <name type="scientific">Aliidiomarina halalkaliphila</name>
    <dbReference type="NCBI Taxonomy" id="2593535"/>
    <lineage>
        <taxon>Bacteria</taxon>
        <taxon>Pseudomonadati</taxon>
        <taxon>Pseudomonadota</taxon>
        <taxon>Gammaproteobacteria</taxon>
        <taxon>Alteromonadales</taxon>
        <taxon>Idiomarinaceae</taxon>
        <taxon>Aliidiomarina</taxon>
    </lineage>
</organism>
<gene>
    <name evidence="2" type="ORF">FM042_03200</name>
</gene>
<proteinExistence type="predicted"/>
<dbReference type="Pfam" id="PF01863">
    <property type="entry name" value="YgjP-like"/>
    <property type="match status" value="2"/>
</dbReference>
<keyword evidence="3" id="KW-1185">Reference proteome</keyword>
<dbReference type="InterPro" id="IPR002725">
    <property type="entry name" value="YgjP-like_metallopeptidase"/>
</dbReference>
<evidence type="ECO:0000313" key="3">
    <source>
        <dbReference type="Proteomes" id="UP000320359"/>
    </source>
</evidence>
<feature type="domain" description="YgjP-like metallopeptidase" evidence="1">
    <location>
        <begin position="102"/>
        <end position="199"/>
    </location>
</feature>
<sequence>MVCFIYLTPKVCVKLSIAVSTMERNMRTASGIPISVTRKQMKSIRLRIRATDATVHLSAPHHVSDHVLYQFVQEREDWILKQKQRAKALPRTHPIDNSTRARNALLARVHALAPRWEQKLGVKASAFGVRLMKTRWGSCNLRTKKIWLSMMLASKSDTLLEYVLVHELVHLLEPGHNKRFYRLMEDAIPHWRKLHKELHGE</sequence>
<name>A0A552X5K8_9GAMM</name>
<dbReference type="CDD" id="cd07344">
    <property type="entry name" value="M48_yhfN_like"/>
    <property type="match status" value="1"/>
</dbReference>
<dbReference type="PANTHER" id="PTHR30399:SF1">
    <property type="entry name" value="UTP PYROPHOSPHATASE"/>
    <property type="match status" value="1"/>
</dbReference>
<dbReference type="InterPro" id="IPR053136">
    <property type="entry name" value="UTP_pyrophosphatase-like"/>
</dbReference>
<dbReference type="Proteomes" id="UP000320359">
    <property type="component" value="Unassembled WGS sequence"/>
</dbReference>
<dbReference type="Gene3D" id="3.30.2010.10">
    <property type="entry name" value="Metalloproteases ('zincins'), catalytic domain"/>
    <property type="match status" value="1"/>
</dbReference>
<evidence type="ECO:0000313" key="2">
    <source>
        <dbReference type="EMBL" id="TRW49873.1"/>
    </source>
</evidence>
<dbReference type="AlphaFoldDB" id="A0A552X5K8"/>
<comment type="caution">
    <text evidence="2">The sequence shown here is derived from an EMBL/GenBank/DDBJ whole genome shotgun (WGS) entry which is preliminary data.</text>
</comment>
<dbReference type="OrthoDB" id="9811177at2"/>
<evidence type="ECO:0000259" key="1">
    <source>
        <dbReference type="Pfam" id="PF01863"/>
    </source>
</evidence>
<reference evidence="2 3" key="1">
    <citation type="submission" date="2019-07" db="EMBL/GenBank/DDBJ databases">
        <authorList>
            <person name="Yang M."/>
            <person name="Zhao D."/>
            <person name="Xiang H."/>
        </authorList>
    </citation>
    <scope>NUCLEOTIDE SEQUENCE [LARGE SCALE GENOMIC DNA]</scope>
    <source>
        <strain evidence="2 3">IM1326</strain>
    </source>
</reference>
<accession>A0A552X5K8</accession>
<feature type="domain" description="YgjP-like metallopeptidase" evidence="1">
    <location>
        <begin position="43"/>
        <end position="97"/>
    </location>
</feature>
<dbReference type="EMBL" id="VJWL01000001">
    <property type="protein sequence ID" value="TRW49873.1"/>
    <property type="molecule type" value="Genomic_DNA"/>
</dbReference>